<evidence type="ECO:0000256" key="1">
    <source>
        <dbReference type="ARBA" id="ARBA00006217"/>
    </source>
</evidence>
<dbReference type="PANTHER" id="PTHR11002:SF79">
    <property type="entry name" value="CARBONIC ANHYDRASE 2"/>
    <property type="match status" value="1"/>
</dbReference>
<name>A0A0E9N2L5_9BACT</name>
<dbReference type="PANTHER" id="PTHR11002">
    <property type="entry name" value="CARBONIC ANHYDRASE"/>
    <property type="match status" value="1"/>
</dbReference>
<dbReference type="PROSITE" id="PS51257">
    <property type="entry name" value="PROKAR_LIPOPROTEIN"/>
    <property type="match status" value="1"/>
</dbReference>
<organism evidence="4 5">
    <name type="scientific">Flavihumibacter petaseus NBRC 106054</name>
    <dbReference type="NCBI Taxonomy" id="1220578"/>
    <lineage>
        <taxon>Bacteria</taxon>
        <taxon>Pseudomonadati</taxon>
        <taxon>Bacteroidota</taxon>
        <taxon>Chitinophagia</taxon>
        <taxon>Chitinophagales</taxon>
        <taxon>Chitinophagaceae</taxon>
        <taxon>Flavihumibacter</taxon>
    </lineage>
</organism>
<dbReference type="Proteomes" id="UP000033121">
    <property type="component" value="Unassembled WGS sequence"/>
</dbReference>
<dbReference type="NCBIfam" id="NF011765">
    <property type="entry name" value="PRK15219.1"/>
    <property type="match status" value="1"/>
</dbReference>
<dbReference type="GO" id="GO:0004089">
    <property type="term" value="F:carbonate dehydratase activity"/>
    <property type="evidence" value="ECO:0007669"/>
    <property type="project" value="InterPro"/>
</dbReference>
<accession>A0A0E9N2L5</accession>
<dbReference type="EMBL" id="BBWV01000002">
    <property type="protein sequence ID" value="GAO43570.1"/>
    <property type="molecule type" value="Genomic_DNA"/>
</dbReference>
<feature type="binding site" evidence="2">
    <location>
        <position position="165"/>
    </location>
    <ligand>
        <name>Zn(2+)</name>
        <dbReference type="ChEBI" id="CHEBI:29105"/>
    </ligand>
</feature>
<keyword evidence="2" id="KW-0479">Metal-binding</keyword>
<protein>
    <submittedName>
        <fullName evidence="4">Carbonic anhydrase</fullName>
    </submittedName>
</protein>
<feature type="chain" id="PRO_5002430173" evidence="3">
    <location>
        <begin position="26"/>
        <end position="260"/>
    </location>
</feature>
<dbReference type="InterPro" id="IPR001765">
    <property type="entry name" value="Carbonic_anhydrase"/>
</dbReference>
<evidence type="ECO:0000313" key="4">
    <source>
        <dbReference type="EMBL" id="GAO43570.1"/>
    </source>
</evidence>
<keyword evidence="2" id="KW-0862">Zinc</keyword>
<dbReference type="STRING" id="1220578.FPE01S_02_06750"/>
<feature type="signal peptide" evidence="3">
    <location>
        <begin position="1"/>
        <end position="25"/>
    </location>
</feature>
<comment type="similarity">
    <text evidence="1">Belongs to the beta-class carbonic anhydrase family.</text>
</comment>
<dbReference type="Pfam" id="PF00484">
    <property type="entry name" value="Pro_CA"/>
    <property type="match status" value="1"/>
</dbReference>
<dbReference type="CDD" id="cd03378">
    <property type="entry name" value="beta_CA_cladeC"/>
    <property type="match status" value="1"/>
</dbReference>
<dbReference type="SUPFAM" id="SSF53056">
    <property type="entry name" value="beta-carbonic anhydrase, cab"/>
    <property type="match status" value="1"/>
</dbReference>
<dbReference type="InterPro" id="IPR036874">
    <property type="entry name" value="Carbonic_anhydrase_sf"/>
</dbReference>
<gene>
    <name evidence="4" type="primary">can</name>
    <name evidence="4" type="ORF">FPE01S_02_06750</name>
</gene>
<feature type="binding site" evidence="2">
    <location>
        <position position="168"/>
    </location>
    <ligand>
        <name>Zn(2+)</name>
        <dbReference type="ChEBI" id="CHEBI:29105"/>
    </ligand>
</feature>
<comment type="cofactor">
    <cofactor evidence="2">
        <name>Zn(2+)</name>
        <dbReference type="ChEBI" id="CHEBI:29105"/>
    </cofactor>
    <text evidence="2">Binds 1 zinc ion per subunit.</text>
</comment>
<feature type="binding site" evidence="2">
    <location>
        <position position="114"/>
    </location>
    <ligand>
        <name>Zn(2+)</name>
        <dbReference type="ChEBI" id="CHEBI:29105"/>
    </ligand>
</feature>
<evidence type="ECO:0000256" key="3">
    <source>
        <dbReference type="SAM" id="SignalP"/>
    </source>
</evidence>
<proteinExistence type="inferred from homology"/>
<dbReference type="Gene3D" id="3.40.1050.10">
    <property type="entry name" value="Carbonic anhydrase"/>
    <property type="match status" value="1"/>
</dbReference>
<evidence type="ECO:0000313" key="5">
    <source>
        <dbReference type="Proteomes" id="UP000033121"/>
    </source>
</evidence>
<comment type="caution">
    <text evidence="4">The sequence shown here is derived from an EMBL/GenBank/DDBJ whole genome shotgun (WGS) entry which is preliminary data.</text>
</comment>
<evidence type="ECO:0000256" key="2">
    <source>
        <dbReference type="PIRSR" id="PIRSR601765-1"/>
    </source>
</evidence>
<feature type="binding site" evidence="2">
    <location>
        <position position="112"/>
    </location>
    <ligand>
        <name>Zn(2+)</name>
        <dbReference type="ChEBI" id="CHEBI:29105"/>
    </ligand>
</feature>
<keyword evidence="3" id="KW-0732">Signal</keyword>
<dbReference type="GO" id="GO:0008270">
    <property type="term" value="F:zinc ion binding"/>
    <property type="evidence" value="ECO:0007669"/>
    <property type="project" value="InterPro"/>
</dbReference>
<reference evidence="4 5" key="1">
    <citation type="submission" date="2015-04" db="EMBL/GenBank/DDBJ databases">
        <title>Whole genome shotgun sequence of Flavihumibacter petaseus NBRC 106054.</title>
        <authorList>
            <person name="Miyazawa S."/>
            <person name="Hosoyama A."/>
            <person name="Hashimoto M."/>
            <person name="Noguchi M."/>
            <person name="Tsuchikane K."/>
            <person name="Ohji S."/>
            <person name="Yamazoe A."/>
            <person name="Ichikawa N."/>
            <person name="Kimura A."/>
            <person name="Fujita N."/>
        </authorList>
    </citation>
    <scope>NUCLEOTIDE SEQUENCE [LARGE SCALE GENOMIC DNA]</scope>
    <source>
        <strain evidence="4 5">NBRC 106054</strain>
    </source>
</reference>
<dbReference type="SMART" id="SM00947">
    <property type="entry name" value="Pro_CA"/>
    <property type="match status" value="1"/>
</dbReference>
<keyword evidence="5" id="KW-1185">Reference proteome</keyword>
<dbReference type="AlphaFoldDB" id="A0A0E9N2L5"/>
<sequence length="260" mass="27636">MCMKRINLTSVAAGAWLLLLSCGQAGTGTEATNATVAPAAADSAQPVALPTPRREKVLTAEEQQALTPDQVIASLKEGNERFVRNDLTARDHSTMVRKAVLGQYPKAVVLSCLDSRIPVEDVFDKGIGDMFVARVAGNFVNEDILGSMEFGCKVSGAKLILVLAHESCGAVKAAIDNVKLGNITAMLTKIAPAVKLSAGFAGEKSSKNDAFVEQVAKANVTNTIETIRAKSPILKEMETKGEIRIIGAYYNLQTGEVIFL</sequence>